<proteinExistence type="predicted"/>
<keyword evidence="2" id="KW-0539">Nucleus</keyword>
<dbReference type="AlphaFoldDB" id="J4UA20"/>
<accession>J4UA20</accession>
<organism evidence="5 6">
    <name type="scientific">Trichosporon asahii var. asahii (strain ATCC 90039 / CBS 2479 / JCM 2466 / KCTC 7840 / NBRC 103889/ NCYC 2677 / UAMH 7654)</name>
    <name type="common">Yeast</name>
    <dbReference type="NCBI Taxonomy" id="1186058"/>
    <lineage>
        <taxon>Eukaryota</taxon>
        <taxon>Fungi</taxon>
        <taxon>Dikarya</taxon>
        <taxon>Basidiomycota</taxon>
        <taxon>Agaricomycotina</taxon>
        <taxon>Tremellomycetes</taxon>
        <taxon>Trichosporonales</taxon>
        <taxon>Trichosporonaceae</taxon>
        <taxon>Trichosporon</taxon>
    </lineage>
</organism>
<dbReference type="GO" id="GO:0003677">
    <property type="term" value="F:DNA binding"/>
    <property type="evidence" value="ECO:0007669"/>
    <property type="project" value="UniProtKB-KW"/>
</dbReference>
<name>J4UA20_TRIAS</name>
<dbReference type="Pfam" id="PF00010">
    <property type="entry name" value="HLH"/>
    <property type="match status" value="1"/>
</dbReference>
<dbReference type="GeneID" id="25987117"/>
<gene>
    <name evidence="5" type="ORF">A1Q1_03604</name>
</gene>
<feature type="domain" description="BHLH" evidence="4">
    <location>
        <begin position="353"/>
        <end position="404"/>
    </location>
</feature>
<reference evidence="5 6" key="1">
    <citation type="journal article" date="2012" name="Eukaryot. Cell">
        <title>Draft genome sequence of CBS 2479, the standard type strain of Trichosporon asahii.</title>
        <authorList>
            <person name="Yang R.Y."/>
            <person name="Li H.T."/>
            <person name="Zhu H."/>
            <person name="Zhou G.P."/>
            <person name="Wang M."/>
            <person name="Wang L."/>
        </authorList>
    </citation>
    <scope>NUCLEOTIDE SEQUENCE [LARGE SCALE GENOMIC DNA]</scope>
    <source>
        <strain evidence="6">ATCC 90039 / CBS 2479 / JCM 2466 / KCTC 7840 / NCYC 2677 / UAMH 7654</strain>
    </source>
</reference>
<dbReference type="SUPFAM" id="SSF47459">
    <property type="entry name" value="HLH, helix-loop-helix DNA-binding domain"/>
    <property type="match status" value="1"/>
</dbReference>
<dbReference type="VEuPathDB" id="FungiDB:A1Q1_03604"/>
<dbReference type="OrthoDB" id="8964853at2759"/>
<protein>
    <recommendedName>
        <fullName evidence="4">BHLH domain-containing protein</fullName>
    </recommendedName>
</protein>
<feature type="compositionally biased region" description="Low complexity" evidence="3">
    <location>
        <begin position="26"/>
        <end position="37"/>
    </location>
</feature>
<dbReference type="GO" id="GO:0045944">
    <property type="term" value="P:positive regulation of transcription by RNA polymerase II"/>
    <property type="evidence" value="ECO:0007669"/>
    <property type="project" value="TreeGrafter"/>
</dbReference>
<evidence type="ECO:0000259" key="4">
    <source>
        <dbReference type="PROSITE" id="PS50888"/>
    </source>
</evidence>
<dbReference type="HOGENOM" id="CLU_683677_0_0_1"/>
<feature type="compositionally biased region" description="Low complexity" evidence="3">
    <location>
        <begin position="245"/>
        <end position="263"/>
    </location>
</feature>
<feature type="region of interest" description="Disordered" evidence="3">
    <location>
        <begin position="1"/>
        <end position="140"/>
    </location>
</feature>
<dbReference type="GO" id="GO:0046983">
    <property type="term" value="F:protein dimerization activity"/>
    <property type="evidence" value="ECO:0007669"/>
    <property type="project" value="InterPro"/>
</dbReference>
<dbReference type="PROSITE" id="PS50888">
    <property type="entry name" value="BHLH"/>
    <property type="match status" value="1"/>
</dbReference>
<dbReference type="SMART" id="SM00353">
    <property type="entry name" value="HLH"/>
    <property type="match status" value="1"/>
</dbReference>
<evidence type="ECO:0000256" key="3">
    <source>
        <dbReference type="SAM" id="MobiDB-lite"/>
    </source>
</evidence>
<dbReference type="GO" id="GO:0003700">
    <property type="term" value="F:DNA-binding transcription factor activity"/>
    <property type="evidence" value="ECO:0007669"/>
    <property type="project" value="TreeGrafter"/>
</dbReference>
<feature type="compositionally biased region" description="Basic and acidic residues" evidence="3">
    <location>
        <begin position="341"/>
        <end position="352"/>
    </location>
</feature>
<dbReference type="PANTHER" id="PTHR10328:SF15">
    <property type="entry name" value="BHLH TRANSCRIPTION FACTOR"/>
    <property type="match status" value="1"/>
</dbReference>
<dbReference type="Gene3D" id="4.10.280.10">
    <property type="entry name" value="Helix-loop-helix DNA-binding domain"/>
    <property type="match status" value="1"/>
</dbReference>
<evidence type="ECO:0000313" key="6">
    <source>
        <dbReference type="Proteomes" id="UP000002748"/>
    </source>
</evidence>
<evidence type="ECO:0000313" key="5">
    <source>
        <dbReference type="EMBL" id="EJT47545.1"/>
    </source>
</evidence>
<keyword evidence="1" id="KW-0238">DNA-binding</keyword>
<feature type="region of interest" description="Disordered" evidence="3">
    <location>
        <begin position="235"/>
        <end position="300"/>
    </location>
</feature>
<dbReference type="PANTHER" id="PTHR10328">
    <property type="entry name" value="PROTEIN MAX MYC-ASSOCIATED FACTOR X"/>
    <property type="match status" value="1"/>
</dbReference>
<sequence length="463" mass="51720">MNRAPSQRFHPHQLDAHPSYYHQDAYYNPHPHNYHPYSKPRHYRAPPPHRLLSPPPSRERRHPATLLPPIETGFSHHSSSLTDAPPPLTRRSRASSTSHHHRPRAAPYPEYSARRTLSPPYRHHDASRSSRYPPELSPPGAYYDRQCDDILFPLTPQSAKFESPAMVAHDSRDHALDRLPHLRISERDYDIKPKASGYASSEDDYPSTYRAMSPAERRFLQTVVPEQRRTVTAYPVTGGYSWPPTAEVATTDAQQQQQQQQVTDEQKRDPNAMALDPALSSVRSSADGTAAGNGAQAPPELRLIPETLGSAAAESPAADVEIKEAIAQVPAAQQTLAPPEPPKKETPFSRSPELRISHKLAERKRRKEMRDLFDELRDALPQDRGMKASKWEILSKAIDYIQALKNQVNDSHRQVEILARDLAVARGENPGTHWASSYHNFASSIPAYVPPAAAAAPAPAPVC</sequence>
<evidence type="ECO:0000256" key="2">
    <source>
        <dbReference type="ARBA" id="ARBA00023242"/>
    </source>
</evidence>
<dbReference type="KEGG" id="tasa:A1Q1_03604"/>
<evidence type="ECO:0000256" key="1">
    <source>
        <dbReference type="ARBA" id="ARBA00023125"/>
    </source>
</evidence>
<dbReference type="GO" id="GO:0090575">
    <property type="term" value="C:RNA polymerase II transcription regulator complex"/>
    <property type="evidence" value="ECO:0007669"/>
    <property type="project" value="TreeGrafter"/>
</dbReference>
<feature type="compositionally biased region" description="Pro residues" evidence="3">
    <location>
        <begin position="45"/>
        <end position="56"/>
    </location>
</feature>
<dbReference type="EMBL" id="ALBS01000238">
    <property type="protein sequence ID" value="EJT47545.1"/>
    <property type="molecule type" value="Genomic_DNA"/>
</dbReference>
<feature type="compositionally biased region" description="Basic residues" evidence="3">
    <location>
        <begin position="90"/>
        <end position="104"/>
    </location>
</feature>
<dbReference type="InterPro" id="IPR036638">
    <property type="entry name" value="HLH_DNA-bd_sf"/>
</dbReference>
<dbReference type="InterPro" id="IPR011598">
    <property type="entry name" value="bHLH_dom"/>
</dbReference>
<dbReference type="Proteomes" id="UP000002748">
    <property type="component" value="Unassembled WGS sequence"/>
</dbReference>
<dbReference type="RefSeq" id="XP_014178877.1">
    <property type="nucleotide sequence ID" value="XM_014323402.1"/>
</dbReference>
<feature type="region of interest" description="Disordered" evidence="3">
    <location>
        <begin position="331"/>
        <end position="352"/>
    </location>
</feature>
<comment type="caution">
    <text evidence="5">The sequence shown here is derived from an EMBL/GenBank/DDBJ whole genome shotgun (WGS) entry which is preliminary data.</text>
</comment>